<dbReference type="Gene3D" id="3.30.70.1060">
    <property type="entry name" value="Dimeric alpha+beta barrel"/>
    <property type="match status" value="1"/>
</dbReference>
<reference evidence="4" key="1">
    <citation type="journal article" date="2019" name="Int. J. Syst. Evol. Microbiol.">
        <title>The Global Catalogue of Microorganisms (GCM) 10K type strain sequencing project: providing services to taxonomists for standard genome sequencing and annotation.</title>
        <authorList>
            <consortium name="The Broad Institute Genomics Platform"/>
            <consortium name="The Broad Institute Genome Sequencing Center for Infectious Disease"/>
            <person name="Wu L."/>
            <person name="Ma J."/>
        </authorList>
    </citation>
    <scope>NUCLEOTIDE SEQUENCE [LARGE SCALE GENOMIC DNA]</scope>
    <source>
        <strain evidence="4">CGMCC 4.7643</strain>
    </source>
</reference>
<sequence length="94" mass="10536">MAWYLVEIRYVQEKLAEVRPRHREFLQDLAAQGRVAIAGPFGDGTGGLVLYQADDEAALTALIDQDPYHLEGVIVERTVREFKPLIGAWVPEAD</sequence>
<dbReference type="InterPro" id="IPR011008">
    <property type="entry name" value="Dimeric_a/b-barrel"/>
</dbReference>
<gene>
    <name evidence="3" type="ORF">ACFSYJ_05950</name>
</gene>
<dbReference type="PANTHER" id="PTHR37828">
    <property type="entry name" value="GSR2449 PROTEIN"/>
    <property type="match status" value="1"/>
</dbReference>
<comment type="caution">
    <text evidence="3">The sequence shown here is derived from an EMBL/GenBank/DDBJ whole genome shotgun (WGS) entry which is preliminary data.</text>
</comment>
<proteinExistence type="inferred from homology"/>
<feature type="domain" description="YCII-related" evidence="2">
    <location>
        <begin position="10"/>
        <end position="83"/>
    </location>
</feature>
<dbReference type="RefSeq" id="WP_345396199.1">
    <property type="nucleotide sequence ID" value="NZ_BAABHG010000007.1"/>
</dbReference>
<dbReference type="Pfam" id="PF03795">
    <property type="entry name" value="YCII"/>
    <property type="match status" value="1"/>
</dbReference>
<dbReference type="PANTHER" id="PTHR37828:SF1">
    <property type="entry name" value="YCII-RELATED DOMAIN-CONTAINING PROTEIN"/>
    <property type="match status" value="1"/>
</dbReference>
<evidence type="ECO:0000256" key="1">
    <source>
        <dbReference type="ARBA" id="ARBA00007689"/>
    </source>
</evidence>
<accession>A0ABW5G9J4</accession>
<comment type="similarity">
    <text evidence="1">Belongs to the YciI family.</text>
</comment>
<evidence type="ECO:0000313" key="4">
    <source>
        <dbReference type="Proteomes" id="UP001597419"/>
    </source>
</evidence>
<evidence type="ECO:0000259" key="2">
    <source>
        <dbReference type="Pfam" id="PF03795"/>
    </source>
</evidence>
<name>A0ABW5G9J4_9PSEU</name>
<dbReference type="SUPFAM" id="SSF54909">
    <property type="entry name" value="Dimeric alpha+beta barrel"/>
    <property type="match status" value="1"/>
</dbReference>
<dbReference type="Proteomes" id="UP001597419">
    <property type="component" value="Unassembled WGS sequence"/>
</dbReference>
<organism evidence="3 4">
    <name type="scientific">Amycolatopsis samaneae</name>
    <dbReference type="NCBI Taxonomy" id="664691"/>
    <lineage>
        <taxon>Bacteria</taxon>
        <taxon>Bacillati</taxon>
        <taxon>Actinomycetota</taxon>
        <taxon>Actinomycetes</taxon>
        <taxon>Pseudonocardiales</taxon>
        <taxon>Pseudonocardiaceae</taxon>
        <taxon>Amycolatopsis</taxon>
    </lineage>
</organism>
<dbReference type="EMBL" id="JBHUKU010000003">
    <property type="protein sequence ID" value="MFD2458128.1"/>
    <property type="molecule type" value="Genomic_DNA"/>
</dbReference>
<keyword evidence="4" id="KW-1185">Reference proteome</keyword>
<dbReference type="InterPro" id="IPR005545">
    <property type="entry name" value="YCII"/>
</dbReference>
<evidence type="ECO:0000313" key="3">
    <source>
        <dbReference type="EMBL" id="MFD2458128.1"/>
    </source>
</evidence>
<protein>
    <submittedName>
        <fullName evidence="3">YciI family protein</fullName>
    </submittedName>
</protein>